<gene>
    <name evidence="3" type="ORF">LZC94_33040</name>
</gene>
<evidence type="ECO:0000313" key="3">
    <source>
        <dbReference type="EMBL" id="WXB12664.1"/>
    </source>
</evidence>
<sequence>MNRFKVPNLRGLAGRPPYMHDGSAASLAAAVDYHDQRFDIHLSAKEKADLVAFLSAL</sequence>
<dbReference type="SUPFAM" id="SSF46626">
    <property type="entry name" value="Cytochrome c"/>
    <property type="match status" value="1"/>
</dbReference>
<proteinExistence type="predicted"/>
<dbReference type="InterPro" id="IPR036909">
    <property type="entry name" value="Cyt_c-like_dom_sf"/>
</dbReference>
<dbReference type="Proteomes" id="UP001370348">
    <property type="component" value="Chromosome"/>
</dbReference>
<organism evidence="3 4">
    <name type="scientific">Pendulispora albinea</name>
    <dbReference type="NCBI Taxonomy" id="2741071"/>
    <lineage>
        <taxon>Bacteria</taxon>
        <taxon>Pseudomonadati</taxon>
        <taxon>Myxococcota</taxon>
        <taxon>Myxococcia</taxon>
        <taxon>Myxococcales</taxon>
        <taxon>Sorangiineae</taxon>
        <taxon>Pendulisporaceae</taxon>
        <taxon>Pendulispora</taxon>
    </lineage>
</organism>
<keyword evidence="2" id="KW-0560">Oxidoreductase</keyword>
<dbReference type="Gene3D" id="1.10.760.10">
    <property type="entry name" value="Cytochrome c-like domain"/>
    <property type="match status" value="1"/>
</dbReference>
<dbReference type="RefSeq" id="WP_394822285.1">
    <property type="nucleotide sequence ID" value="NZ_CP089984.1"/>
</dbReference>
<keyword evidence="4" id="KW-1185">Reference proteome</keyword>
<keyword evidence="1" id="KW-0732">Signal</keyword>
<accession>A0ABZ2LP33</accession>
<evidence type="ECO:0008006" key="5">
    <source>
        <dbReference type="Google" id="ProtNLM"/>
    </source>
</evidence>
<protein>
    <recommendedName>
        <fullName evidence="5">Cytochrome-c peroxidase</fullName>
    </recommendedName>
</protein>
<reference evidence="3 4" key="1">
    <citation type="submission" date="2021-12" db="EMBL/GenBank/DDBJ databases">
        <title>Discovery of the Pendulisporaceae a myxobacterial family with distinct sporulation behavior and unique specialized metabolism.</title>
        <authorList>
            <person name="Garcia R."/>
            <person name="Popoff A."/>
            <person name="Bader C.D."/>
            <person name="Loehr J."/>
            <person name="Walesch S."/>
            <person name="Walt C."/>
            <person name="Boldt J."/>
            <person name="Bunk B."/>
            <person name="Haeckl F.J.F.P.J."/>
            <person name="Gunesch A.P."/>
            <person name="Birkelbach J."/>
            <person name="Nuebel U."/>
            <person name="Pietschmann T."/>
            <person name="Bach T."/>
            <person name="Mueller R."/>
        </authorList>
    </citation>
    <scope>NUCLEOTIDE SEQUENCE [LARGE SCALE GENOMIC DNA]</scope>
    <source>
        <strain evidence="3 4">MSr11954</strain>
    </source>
</reference>
<name>A0ABZ2LP33_9BACT</name>
<dbReference type="PANTHER" id="PTHR30600:SF10">
    <property type="entry name" value="BLL6722 PROTEIN"/>
    <property type="match status" value="1"/>
</dbReference>
<dbReference type="InterPro" id="IPR051395">
    <property type="entry name" value="Cytochrome_c_Peroxidase/MauG"/>
</dbReference>
<evidence type="ECO:0000256" key="2">
    <source>
        <dbReference type="ARBA" id="ARBA00023002"/>
    </source>
</evidence>
<evidence type="ECO:0000256" key="1">
    <source>
        <dbReference type="ARBA" id="ARBA00022729"/>
    </source>
</evidence>
<dbReference type="EMBL" id="CP089984">
    <property type="protein sequence ID" value="WXB12664.1"/>
    <property type="molecule type" value="Genomic_DNA"/>
</dbReference>
<evidence type="ECO:0000313" key="4">
    <source>
        <dbReference type="Proteomes" id="UP001370348"/>
    </source>
</evidence>
<dbReference type="PANTHER" id="PTHR30600">
    <property type="entry name" value="CYTOCHROME C PEROXIDASE-RELATED"/>
    <property type="match status" value="1"/>
</dbReference>